<evidence type="ECO:0000259" key="2">
    <source>
        <dbReference type="Pfam" id="PF10648"/>
    </source>
</evidence>
<dbReference type="AlphaFoldDB" id="A0A1I3RZN7"/>
<proteinExistence type="predicted"/>
<sequence>MKRFWAIMLCMVWVLVLAPTAVFAADEHFAFREVKIKETKVEYLVTGEAKVFEGTYHYLVRAGKQVLVKGHGRATAGAPKWGKWQQKITLSKEQIKGKKNVTLELYEKSAKDGKAVNQLIIPLNHPFGKEYQNRAFRHVKVAEPNVIYVVTGKARVFEGVYSYIVEDGHDVLVKGSGQASAAAPAWGTFKQEIAIKKSKLPHNGSIILTLYQKDLSGRGAHLHSYSLQLDQFPW</sequence>
<feature type="domain" description="Bacterial spore germination immunoglobulin-like" evidence="2">
    <location>
        <begin position="42"/>
        <end position="113"/>
    </location>
</feature>
<protein>
    <submittedName>
        <fullName evidence="3">Immunoglobulin-like domain of spore germination</fullName>
    </submittedName>
</protein>
<dbReference type="RefSeq" id="WP_175482437.1">
    <property type="nucleotide sequence ID" value="NZ_FORR01000011.1"/>
</dbReference>
<evidence type="ECO:0000256" key="1">
    <source>
        <dbReference type="SAM" id="SignalP"/>
    </source>
</evidence>
<dbReference type="STRING" id="46223.SAMN05421852_11188"/>
<dbReference type="InterPro" id="IPR018911">
    <property type="entry name" value="Gmad2_Ig-like_dom"/>
</dbReference>
<dbReference type="Proteomes" id="UP000199545">
    <property type="component" value="Unassembled WGS sequence"/>
</dbReference>
<reference evidence="3 4" key="1">
    <citation type="submission" date="2016-10" db="EMBL/GenBank/DDBJ databases">
        <authorList>
            <person name="de Groot N.N."/>
        </authorList>
    </citation>
    <scope>NUCLEOTIDE SEQUENCE [LARGE SCALE GENOMIC DNA]</scope>
    <source>
        <strain evidence="3 4">DSM 44778</strain>
    </source>
</reference>
<evidence type="ECO:0000313" key="3">
    <source>
        <dbReference type="EMBL" id="SFJ51510.1"/>
    </source>
</evidence>
<feature type="chain" id="PRO_5011710489" evidence="1">
    <location>
        <begin position="25"/>
        <end position="234"/>
    </location>
</feature>
<name>A0A1I3RZN7_9BACL</name>
<accession>A0A1I3RZN7</accession>
<dbReference type="EMBL" id="FORR01000011">
    <property type="protein sequence ID" value="SFJ51510.1"/>
    <property type="molecule type" value="Genomic_DNA"/>
</dbReference>
<evidence type="ECO:0000313" key="4">
    <source>
        <dbReference type="Proteomes" id="UP000199545"/>
    </source>
</evidence>
<feature type="domain" description="Bacterial spore germination immunoglobulin-like" evidence="2">
    <location>
        <begin position="149"/>
        <end position="208"/>
    </location>
</feature>
<feature type="signal peptide" evidence="1">
    <location>
        <begin position="1"/>
        <end position="24"/>
    </location>
</feature>
<gene>
    <name evidence="3" type="ORF">SAMN05421852_11188</name>
</gene>
<keyword evidence="4" id="KW-1185">Reference proteome</keyword>
<keyword evidence="1" id="KW-0732">Signal</keyword>
<dbReference type="Pfam" id="PF10648">
    <property type="entry name" value="Gmad2"/>
    <property type="match status" value="2"/>
</dbReference>
<organism evidence="3 4">
    <name type="scientific">Thermoflavimicrobium dichotomicum</name>
    <dbReference type="NCBI Taxonomy" id="46223"/>
    <lineage>
        <taxon>Bacteria</taxon>
        <taxon>Bacillati</taxon>
        <taxon>Bacillota</taxon>
        <taxon>Bacilli</taxon>
        <taxon>Bacillales</taxon>
        <taxon>Thermoactinomycetaceae</taxon>
        <taxon>Thermoflavimicrobium</taxon>
    </lineage>
</organism>